<dbReference type="GO" id="GO:0006355">
    <property type="term" value="P:regulation of DNA-templated transcription"/>
    <property type="evidence" value="ECO:0007669"/>
    <property type="project" value="InterPro"/>
</dbReference>
<protein>
    <submittedName>
        <fullName evidence="1">Uncharacterized protein</fullName>
    </submittedName>
</protein>
<proteinExistence type="predicted"/>
<name>A0A1J0AD46_9CYAN</name>
<accession>A0A1J0AD46</accession>
<dbReference type="STRING" id="1188229.GlitD10_1547"/>
<dbReference type="Proteomes" id="UP000180235">
    <property type="component" value="Chromosome"/>
</dbReference>
<dbReference type="InterPro" id="IPR010985">
    <property type="entry name" value="Ribbon_hlx_hlx"/>
</dbReference>
<dbReference type="InterPro" id="IPR013321">
    <property type="entry name" value="Arc_rbn_hlx_hlx"/>
</dbReference>
<dbReference type="SUPFAM" id="SSF47598">
    <property type="entry name" value="Ribbon-helix-helix"/>
    <property type="match status" value="1"/>
</dbReference>
<evidence type="ECO:0000313" key="2">
    <source>
        <dbReference type="Proteomes" id="UP000180235"/>
    </source>
</evidence>
<dbReference type="RefSeq" id="WP_099092485.1">
    <property type="nucleotide sequence ID" value="NZ_CP017675.1"/>
</dbReference>
<dbReference type="EMBL" id="CP017675">
    <property type="protein sequence ID" value="APB33870.1"/>
    <property type="molecule type" value="Genomic_DNA"/>
</dbReference>
<dbReference type="AlphaFoldDB" id="A0A1J0AD46"/>
<dbReference type="Gene3D" id="1.10.1220.10">
    <property type="entry name" value="Met repressor-like"/>
    <property type="match status" value="1"/>
</dbReference>
<dbReference type="OrthoDB" id="514592at2"/>
<keyword evidence="2" id="KW-1185">Reference proteome</keyword>
<sequence>MSDKHKVTVYLSPELHRQLKIRSAVESEPMSAMVEQAVAFYLSHPQVVAGQCGHTHVVHHCPECETAVVVREGALVALRGVTEVVLPDPVPNFAPREVLVSC</sequence>
<evidence type="ECO:0000313" key="1">
    <source>
        <dbReference type="EMBL" id="APB33870.1"/>
    </source>
</evidence>
<dbReference type="KEGG" id="glt:GlitD10_1547"/>
<gene>
    <name evidence="1" type="ORF">GlitD10_1547</name>
</gene>
<organism evidence="1 2">
    <name type="scientific">Gloeomargarita lithophora Alchichica-D10</name>
    <dbReference type="NCBI Taxonomy" id="1188229"/>
    <lineage>
        <taxon>Bacteria</taxon>
        <taxon>Bacillati</taxon>
        <taxon>Cyanobacteriota</taxon>
        <taxon>Cyanophyceae</taxon>
        <taxon>Gloeomargaritales</taxon>
        <taxon>Gloeomargaritaceae</taxon>
        <taxon>Gloeomargarita</taxon>
    </lineage>
</organism>
<reference evidence="1 2" key="1">
    <citation type="submission" date="2016-10" db="EMBL/GenBank/DDBJ databases">
        <title>Description of Gloeomargarita lithophora gen. nov., sp. nov., a thylakoid-bearing basal-branching cyanobacterium with intracellular carbonates, and proposal for Gloeomargaritales ord. nov.</title>
        <authorList>
            <person name="Moreira D."/>
            <person name="Tavera R."/>
            <person name="Benzerara K."/>
            <person name="Skouri-Panet F."/>
            <person name="Couradeau E."/>
            <person name="Gerard E."/>
            <person name="Loussert C."/>
            <person name="Novelo E."/>
            <person name="Zivanovic Y."/>
            <person name="Lopez-Garcia P."/>
        </authorList>
    </citation>
    <scope>NUCLEOTIDE SEQUENCE [LARGE SCALE GENOMIC DNA]</scope>
    <source>
        <strain evidence="1 2">D10</strain>
    </source>
</reference>